<dbReference type="PROSITE" id="PS00659">
    <property type="entry name" value="GLYCOSYL_HYDROL_F5"/>
    <property type="match status" value="1"/>
</dbReference>
<proteinExistence type="inferred from homology"/>
<keyword evidence="6" id="KW-0624">Polysaccharide degradation</keyword>
<dbReference type="Gene3D" id="3.20.20.80">
    <property type="entry name" value="Glycosidases"/>
    <property type="match status" value="1"/>
</dbReference>
<evidence type="ECO:0000313" key="11">
    <source>
        <dbReference type="Proteomes" id="UP001642900"/>
    </source>
</evidence>
<feature type="domain" description="Glycoside hydrolase family 5" evidence="9">
    <location>
        <begin position="72"/>
        <end position="389"/>
    </location>
</feature>
<keyword evidence="2 7" id="KW-0378">Hydrolase</keyword>
<dbReference type="Proteomes" id="UP001642900">
    <property type="component" value="Unassembled WGS sequence"/>
</dbReference>
<dbReference type="PANTHER" id="PTHR31297:SF41">
    <property type="entry name" value="ENDOGLUCANASE, PUTATIVE (AFU_ORTHOLOGUE AFUA_5G01830)-RELATED"/>
    <property type="match status" value="1"/>
</dbReference>
<evidence type="ECO:0000313" key="10">
    <source>
        <dbReference type="EMBL" id="NGO52503.1"/>
    </source>
</evidence>
<reference evidence="10 11" key="1">
    <citation type="submission" date="2020-02" db="EMBL/GenBank/DDBJ databases">
        <title>Genome sequence of strain CCNWXJ40-4.</title>
        <authorList>
            <person name="Gao J."/>
            <person name="Sun J."/>
        </authorList>
    </citation>
    <scope>NUCLEOTIDE SEQUENCE [LARGE SCALE GENOMIC DNA]</scope>
    <source>
        <strain evidence="10 11">CCNWXJ 40-4</strain>
    </source>
</reference>
<accession>A0A6G4WE83</accession>
<evidence type="ECO:0000256" key="4">
    <source>
        <dbReference type="ARBA" id="ARBA00023277"/>
    </source>
</evidence>
<comment type="similarity">
    <text evidence="1 7">Belongs to the glycosyl hydrolase 5 (cellulase A) family.</text>
</comment>
<feature type="signal peptide" evidence="8">
    <location>
        <begin position="1"/>
        <end position="27"/>
    </location>
</feature>
<feature type="chain" id="PRO_5026356586" evidence="8">
    <location>
        <begin position="28"/>
        <end position="416"/>
    </location>
</feature>
<evidence type="ECO:0000256" key="3">
    <source>
        <dbReference type="ARBA" id="ARBA00023001"/>
    </source>
</evidence>
<dbReference type="RefSeq" id="WP_165028940.1">
    <property type="nucleotide sequence ID" value="NZ_JAAKZF010000018.1"/>
</dbReference>
<dbReference type="PANTHER" id="PTHR31297">
    <property type="entry name" value="GLUCAN ENDO-1,6-BETA-GLUCOSIDASE B"/>
    <property type="match status" value="1"/>
</dbReference>
<evidence type="ECO:0000256" key="5">
    <source>
        <dbReference type="ARBA" id="ARBA00023295"/>
    </source>
</evidence>
<keyword evidence="8" id="KW-0732">Signal</keyword>
<evidence type="ECO:0000256" key="1">
    <source>
        <dbReference type="ARBA" id="ARBA00005641"/>
    </source>
</evidence>
<gene>
    <name evidence="10" type="ORF">G6N73_15165</name>
</gene>
<keyword evidence="3" id="KW-0136">Cellulose degradation</keyword>
<evidence type="ECO:0000256" key="6">
    <source>
        <dbReference type="ARBA" id="ARBA00023326"/>
    </source>
</evidence>
<dbReference type="EMBL" id="JAAKZF010000018">
    <property type="protein sequence ID" value="NGO52503.1"/>
    <property type="molecule type" value="Genomic_DNA"/>
</dbReference>
<keyword evidence="11" id="KW-1185">Reference proteome</keyword>
<name>A0A6G4WE83_9HYPH</name>
<dbReference type="InterPro" id="IPR018087">
    <property type="entry name" value="Glyco_hydro_5_CS"/>
</dbReference>
<dbReference type="InterPro" id="IPR017853">
    <property type="entry name" value="GH"/>
</dbReference>
<keyword evidence="5 7" id="KW-0326">Glycosidase</keyword>
<evidence type="ECO:0000256" key="2">
    <source>
        <dbReference type="ARBA" id="ARBA00022801"/>
    </source>
</evidence>
<evidence type="ECO:0000256" key="7">
    <source>
        <dbReference type="RuleBase" id="RU361153"/>
    </source>
</evidence>
<dbReference type="InterPro" id="IPR050386">
    <property type="entry name" value="Glycosyl_hydrolase_5"/>
</dbReference>
<dbReference type="GO" id="GO:0009986">
    <property type="term" value="C:cell surface"/>
    <property type="evidence" value="ECO:0007669"/>
    <property type="project" value="TreeGrafter"/>
</dbReference>
<keyword evidence="4" id="KW-0119">Carbohydrate metabolism</keyword>
<dbReference type="SUPFAM" id="SSF51445">
    <property type="entry name" value="(Trans)glycosidases"/>
    <property type="match status" value="1"/>
</dbReference>
<dbReference type="GO" id="GO:0005576">
    <property type="term" value="C:extracellular region"/>
    <property type="evidence" value="ECO:0007669"/>
    <property type="project" value="TreeGrafter"/>
</dbReference>
<comment type="caution">
    <text evidence="10">The sequence shown here is derived from an EMBL/GenBank/DDBJ whole genome shotgun (WGS) entry which is preliminary data.</text>
</comment>
<organism evidence="10 11">
    <name type="scientific">Allomesorhizobium camelthorni</name>
    <dbReference type="NCBI Taxonomy" id="475069"/>
    <lineage>
        <taxon>Bacteria</taxon>
        <taxon>Pseudomonadati</taxon>
        <taxon>Pseudomonadota</taxon>
        <taxon>Alphaproteobacteria</taxon>
        <taxon>Hyphomicrobiales</taxon>
        <taxon>Phyllobacteriaceae</taxon>
        <taxon>Allomesorhizobium</taxon>
    </lineage>
</organism>
<evidence type="ECO:0000256" key="8">
    <source>
        <dbReference type="SAM" id="SignalP"/>
    </source>
</evidence>
<dbReference type="GO" id="GO:0008422">
    <property type="term" value="F:beta-glucosidase activity"/>
    <property type="evidence" value="ECO:0007669"/>
    <property type="project" value="TreeGrafter"/>
</dbReference>
<sequence length="416" mass="46035">MIKAAFFKNPLVLVGAALLLSLTPLHAASFSAKRGINLDLWVTWPDEAEWSKEDVLLPYPEWRRTVGLDELAALKGTGFDFVRIPVDPLPFLSSQSAALRPRLLASVLEAVQLANAAGLKAIVDLHPIPLGADRFAGAEELLRDEALFERYLDLVREMGRTLSGQDPERVAFELMNEPVIGCEGEEADQWRDKLTRLFAAARSSAPRLTLVLTGACWSSAEGLAAVDPKAIWDDNILWGFHSYAPFILTMQGAQWAGDFIRYVTGIPYPPYAFPKELAEGVENARQKIGSDAPLTRRPGMLAYLEEQIALVDTKEELEAEMSAPFRVVAEWAQKNGIEPSDIILSEFGMIRQEYGNPAIMPPQWRAAYVRDMIGLAEDRGFAWSLWGYGGAFGIVEEFGGQKAEKDVLEVIKQVGE</sequence>
<protein>
    <submittedName>
        <fullName evidence="10">Glycoside hydrolase family 5 protein</fullName>
    </submittedName>
</protein>
<dbReference type="AlphaFoldDB" id="A0A6G4WE83"/>
<dbReference type="GO" id="GO:0030245">
    <property type="term" value="P:cellulose catabolic process"/>
    <property type="evidence" value="ECO:0007669"/>
    <property type="project" value="UniProtKB-KW"/>
</dbReference>
<evidence type="ECO:0000259" key="9">
    <source>
        <dbReference type="Pfam" id="PF00150"/>
    </source>
</evidence>
<dbReference type="Pfam" id="PF00150">
    <property type="entry name" value="Cellulase"/>
    <property type="match status" value="1"/>
</dbReference>
<dbReference type="InterPro" id="IPR001547">
    <property type="entry name" value="Glyco_hydro_5"/>
</dbReference>